<gene>
    <name evidence="2" type="ORF">FIBSPDRAFT_964314</name>
</gene>
<name>A0A165XW54_9AGAM</name>
<feature type="region of interest" description="Disordered" evidence="1">
    <location>
        <begin position="234"/>
        <end position="261"/>
    </location>
</feature>
<evidence type="ECO:0000313" key="2">
    <source>
        <dbReference type="EMBL" id="KZP08957.1"/>
    </source>
</evidence>
<dbReference type="EMBL" id="KV417710">
    <property type="protein sequence ID" value="KZP08957.1"/>
    <property type="molecule type" value="Genomic_DNA"/>
</dbReference>
<evidence type="ECO:0000313" key="3">
    <source>
        <dbReference type="Proteomes" id="UP000076532"/>
    </source>
</evidence>
<proteinExistence type="predicted"/>
<dbReference type="STRING" id="436010.A0A165XW54"/>
<keyword evidence="3" id="KW-1185">Reference proteome</keyword>
<accession>A0A165XW54</accession>
<feature type="compositionally biased region" description="Polar residues" evidence="1">
    <location>
        <begin position="42"/>
        <end position="58"/>
    </location>
</feature>
<dbReference type="Proteomes" id="UP000076532">
    <property type="component" value="Unassembled WGS sequence"/>
</dbReference>
<evidence type="ECO:0000256" key="1">
    <source>
        <dbReference type="SAM" id="MobiDB-lite"/>
    </source>
</evidence>
<dbReference type="AlphaFoldDB" id="A0A165XW54"/>
<dbReference type="OrthoDB" id="2755069at2759"/>
<organism evidence="2 3">
    <name type="scientific">Athelia psychrophila</name>
    <dbReference type="NCBI Taxonomy" id="1759441"/>
    <lineage>
        <taxon>Eukaryota</taxon>
        <taxon>Fungi</taxon>
        <taxon>Dikarya</taxon>
        <taxon>Basidiomycota</taxon>
        <taxon>Agaricomycotina</taxon>
        <taxon>Agaricomycetes</taxon>
        <taxon>Agaricomycetidae</taxon>
        <taxon>Atheliales</taxon>
        <taxon>Atheliaceae</taxon>
        <taxon>Athelia</taxon>
    </lineage>
</organism>
<sequence>MEPQAKSPAKKARSNRAPKTNEIANTPQKSKPKNTRKKAVQDENTNPAPPTAQQTAGQSKKKGSAVDDVEAPGDSPDHTALLARIRELEGEFDMLWNDESTKLNKQSSRLQNKPVKLIADPGGTAGSQYNLQTTMGLGGDDQRYTAIRRGVRAIADKSGMDYRVEWGKQPQELVGKIFRIARNRFPFLGQFSGDWATKELVKARMKNRRAYCVRLGYNQTDFGMNIDHMFDDDEGAAQSAGEGEAEDGFGGDGMITDGIDD</sequence>
<feature type="region of interest" description="Disordered" evidence="1">
    <location>
        <begin position="1"/>
        <end position="78"/>
    </location>
</feature>
<reference evidence="2 3" key="1">
    <citation type="journal article" date="2016" name="Mol. Biol. Evol.">
        <title>Comparative Genomics of Early-Diverging Mushroom-Forming Fungi Provides Insights into the Origins of Lignocellulose Decay Capabilities.</title>
        <authorList>
            <person name="Nagy L.G."/>
            <person name="Riley R."/>
            <person name="Tritt A."/>
            <person name="Adam C."/>
            <person name="Daum C."/>
            <person name="Floudas D."/>
            <person name="Sun H."/>
            <person name="Yadav J.S."/>
            <person name="Pangilinan J."/>
            <person name="Larsson K.H."/>
            <person name="Matsuura K."/>
            <person name="Barry K."/>
            <person name="Labutti K."/>
            <person name="Kuo R."/>
            <person name="Ohm R.A."/>
            <person name="Bhattacharya S.S."/>
            <person name="Shirouzu T."/>
            <person name="Yoshinaga Y."/>
            <person name="Martin F.M."/>
            <person name="Grigoriev I.V."/>
            <person name="Hibbett D.S."/>
        </authorList>
    </citation>
    <scope>NUCLEOTIDE SEQUENCE [LARGE SCALE GENOMIC DNA]</scope>
    <source>
        <strain evidence="2 3">CBS 109695</strain>
    </source>
</reference>
<protein>
    <submittedName>
        <fullName evidence="2">Uncharacterized protein</fullName>
    </submittedName>
</protein>